<dbReference type="InterPro" id="IPR029032">
    <property type="entry name" value="AhpD-like"/>
</dbReference>
<dbReference type="Proteomes" id="UP000319576">
    <property type="component" value="Chromosome"/>
</dbReference>
<keyword evidence="2" id="KW-0472">Membrane</keyword>
<evidence type="ECO:0000256" key="2">
    <source>
        <dbReference type="SAM" id="Phobius"/>
    </source>
</evidence>
<dbReference type="SUPFAM" id="SSF69118">
    <property type="entry name" value="AhpD-like"/>
    <property type="match status" value="1"/>
</dbReference>
<keyword evidence="2" id="KW-0812">Transmembrane</keyword>
<feature type="compositionally biased region" description="Low complexity" evidence="1">
    <location>
        <begin position="1"/>
        <end position="21"/>
    </location>
</feature>
<dbReference type="Gene3D" id="1.20.1290.10">
    <property type="entry name" value="AhpD-like"/>
    <property type="match status" value="1"/>
</dbReference>
<proteinExistence type="predicted"/>
<evidence type="ECO:0000313" key="5">
    <source>
        <dbReference type="Proteomes" id="UP000319576"/>
    </source>
</evidence>
<evidence type="ECO:0000259" key="3">
    <source>
        <dbReference type="Pfam" id="PF02627"/>
    </source>
</evidence>
<protein>
    <submittedName>
        <fullName evidence="4">Carboxymuconolactone decarboxylase family protein</fullName>
    </submittedName>
</protein>
<dbReference type="PANTHER" id="PTHR35446">
    <property type="entry name" value="SI:CH211-175M2.5"/>
    <property type="match status" value="1"/>
</dbReference>
<dbReference type="AlphaFoldDB" id="A0A517XT44"/>
<accession>A0A517XT44</accession>
<dbReference type="Pfam" id="PF02627">
    <property type="entry name" value="CMD"/>
    <property type="match status" value="1"/>
</dbReference>
<evidence type="ECO:0000256" key="1">
    <source>
        <dbReference type="SAM" id="MobiDB-lite"/>
    </source>
</evidence>
<dbReference type="OrthoDB" id="9801997at2"/>
<name>A0A517XT44_9BACT</name>
<organism evidence="4 5">
    <name type="scientific">Urbifossiella limnaea</name>
    <dbReference type="NCBI Taxonomy" id="2528023"/>
    <lineage>
        <taxon>Bacteria</taxon>
        <taxon>Pseudomonadati</taxon>
        <taxon>Planctomycetota</taxon>
        <taxon>Planctomycetia</taxon>
        <taxon>Gemmatales</taxon>
        <taxon>Gemmataceae</taxon>
        <taxon>Urbifossiella</taxon>
    </lineage>
</organism>
<reference evidence="4 5" key="1">
    <citation type="submission" date="2019-02" db="EMBL/GenBank/DDBJ databases">
        <title>Deep-cultivation of Planctomycetes and their phenomic and genomic characterization uncovers novel biology.</title>
        <authorList>
            <person name="Wiegand S."/>
            <person name="Jogler M."/>
            <person name="Boedeker C."/>
            <person name="Pinto D."/>
            <person name="Vollmers J."/>
            <person name="Rivas-Marin E."/>
            <person name="Kohn T."/>
            <person name="Peeters S.H."/>
            <person name="Heuer A."/>
            <person name="Rast P."/>
            <person name="Oberbeckmann S."/>
            <person name="Bunk B."/>
            <person name="Jeske O."/>
            <person name="Meyerdierks A."/>
            <person name="Storesund J.E."/>
            <person name="Kallscheuer N."/>
            <person name="Luecker S."/>
            <person name="Lage O.M."/>
            <person name="Pohl T."/>
            <person name="Merkel B.J."/>
            <person name="Hornburger P."/>
            <person name="Mueller R.-W."/>
            <person name="Bruemmer F."/>
            <person name="Labrenz M."/>
            <person name="Spormann A.M."/>
            <person name="Op den Camp H."/>
            <person name="Overmann J."/>
            <person name="Amann R."/>
            <person name="Jetten M.S.M."/>
            <person name="Mascher T."/>
            <person name="Medema M.H."/>
            <person name="Devos D.P."/>
            <person name="Kaster A.-K."/>
            <person name="Ovreas L."/>
            <person name="Rohde M."/>
            <person name="Galperin M.Y."/>
            <person name="Jogler C."/>
        </authorList>
    </citation>
    <scope>NUCLEOTIDE SEQUENCE [LARGE SCALE GENOMIC DNA]</scope>
    <source>
        <strain evidence="4 5">ETA_A1</strain>
    </source>
</reference>
<feature type="domain" description="Carboxymuconolactone decarboxylase-like" evidence="3">
    <location>
        <begin position="50"/>
        <end position="123"/>
    </location>
</feature>
<feature type="transmembrane region" description="Helical" evidence="2">
    <location>
        <begin position="185"/>
        <end position="205"/>
    </location>
</feature>
<keyword evidence="2" id="KW-1133">Transmembrane helix</keyword>
<dbReference type="NCBIfam" id="TIGR00778">
    <property type="entry name" value="ahpD_dom"/>
    <property type="match status" value="1"/>
</dbReference>
<dbReference type="InterPro" id="IPR003779">
    <property type="entry name" value="CMD-like"/>
</dbReference>
<dbReference type="GO" id="GO:0051920">
    <property type="term" value="F:peroxiredoxin activity"/>
    <property type="evidence" value="ECO:0007669"/>
    <property type="project" value="InterPro"/>
</dbReference>
<feature type="region of interest" description="Disordered" evidence="1">
    <location>
        <begin position="1"/>
        <end position="29"/>
    </location>
</feature>
<sequence>MGKKGTTVTTSTEEPTGTPPKHSGKAKRTLTPGNFFRTVARVAASSPVLFRAFIRPKLSFALREKVFLAVTAINDCRFCAWGHTHWAMAHGVPLEEVNEILGHQNESMAAKDPAEAAAMLFAQHYAEYHDKYDPASIENLRQYFSDAQVKEILAYVRFITLTNLSGNTVDAVLDRLRGKGQPISFFQGVMGLALAPVLFAVILAAKIEQKLGLAKLRARLHRPRAENGEPK</sequence>
<dbReference type="InterPro" id="IPR004675">
    <property type="entry name" value="AhpD_core"/>
</dbReference>
<dbReference type="PANTHER" id="PTHR35446:SF2">
    <property type="entry name" value="CARBOXYMUCONOLACTONE DECARBOXYLASE-LIKE DOMAIN-CONTAINING PROTEIN"/>
    <property type="match status" value="1"/>
</dbReference>
<dbReference type="EMBL" id="CP036273">
    <property type="protein sequence ID" value="QDU20667.1"/>
    <property type="molecule type" value="Genomic_DNA"/>
</dbReference>
<dbReference type="KEGG" id="uli:ETAA1_26240"/>
<keyword evidence="5" id="KW-1185">Reference proteome</keyword>
<evidence type="ECO:0000313" key="4">
    <source>
        <dbReference type="EMBL" id="QDU20667.1"/>
    </source>
</evidence>
<gene>
    <name evidence="4" type="ORF">ETAA1_26240</name>
</gene>